<name>A0A3P7NCC2_DIBLA</name>
<dbReference type="OrthoDB" id="6283370at2759"/>
<dbReference type="AlphaFoldDB" id="A0A3P7NCC2"/>
<dbReference type="Proteomes" id="UP000281553">
    <property type="component" value="Unassembled WGS sequence"/>
</dbReference>
<reference evidence="1 2" key="1">
    <citation type="submission" date="2018-11" db="EMBL/GenBank/DDBJ databases">
        <authorList>
            <consortium name="Pathogen Informatics"/>
        </authorList>
    </citation>
    <scope>NUCLEOTIDE SEQUENCE [LARGE SCALE GENOMIC DNA]</scope>
</reference>
<gene>
    <name evidence="1" type="ORF">DILT_LOCUS15270</name>
</gene>
<dbReference type="EMBL" id="UYRU01078204">
    <property type="protein sequence ID" value="VDN28921.1"/>
    <property type="molecule type" value="Genomic_DNA"/>
</dbReference>
<keyword evidence="2" id="KW-1185">Reference proteome</keyword>
<dbReference type="Gene3D" id="3.10.580.10">
    <property type="entry name" value="CBS-domain"/>
    <property type="match status" value="1"/>
</dbReference>
<evidence type="ECO:0000313" key="1">
    <source>
        <dbReference type="EMBL" id="VDN28921.1"/>
    </source>
</evidence>
<protein>
    <submittedName>
        <fullName evidence="1">Uncharacterized protein</fullName>
    </submittedName>
</protein>
<organism evidence="1 2">
    <name type="scientific">Dibothriocephalus latus</name>
    <name type="common">Fish tapeworm</name>
    <name type="synonym">Diphyllobothrium latum</name>
    <dbReference type="NCBI Taxonomy" id="60516"/>
    <lineage>
        <taxon>Eukaryota</taxon>
        <taxon>Metazoa</taxon>
        <taxon>Spiralia</taxon>
        <taxon>Lophotrochozoa</taxon>
        <taxon>Platyhelminthes</taxon>
        <taxon>Cestoda</taxon>
        <taxon>Eucestoda</taxon>
        <taxon>Diphyllobothriidea</taxon>
        <taxon>Diphyllobothriidae</taxon>
        <taxon>Dibothriocephalus</taxon>
    </lineage>
</organism>
<accession>A0A3P7NCC2</accession>
<dbReference type="SUPFAM" id="SSF54631">
    <property type="entry name" value="CBS-domain pair"/>
    <property type="match status" value="1"/>
</dbReference>
<sequence>MLQVGKAFRALCVNGIRAAPVWDSLTQTFTCVLTINDFLQMLSLCWKSANDPGTPTLKVGDCESMPIRRWKGKSVGRLSYQQ</sequence>
<proteinExistence type="predicted"/>
<dbReference type="InterPro" id="IPR046342">
    <property type="entry name" value="CBS_dom_sf"/>
</dbReference>
<evidence type="ECO:0000313" key="2">
    <source>
        <dbReference type="Proteomes" id="UP000281553"/>
    </source>
</evidence>